<keyword evidence="1" id="KW-0732">Signal</keyword>
<dbReference type="EMBL" id="LT594323">
    <property type="protein sequence ID" value="SBT40086.1"/>
    <property type="molecule type" value="Genomic_DNA"/>
</dbReference>
<keyword evidence="3" id="KW-1185">Reference proteome</keyword>
<protein>
    <submittedName>
        <fullName evidence="2">Carbohydrate ABC transporter substrate-binding protein, CUT1 family (TC 3.A.1.1.-)</fullName>
    </submittedName>
</protein>
<reference evidence="3" key="1">
    <citation type="submission" date="2016-06" db="EMBL/GenBank/DDBJ databases">
        <authorList>
            <person name="Varghese N."/>
            <person name="Submissions Spin"/>
        </authorList>
    </citation>
    <scope>NUCLEOTIDE SEQUENCE [LARGE SCALE GENOMIC DNA]</scope>
    <source>
        <strain evidence="3">DSM 44815</strain>
    </source>
</reference>
<dbReference type="PATRIC" id="fig|261654.4.peg.1158"/>
<evidence type="ECO:0000256" key="1">
    <source>
        <dbReference type="SAM" id="SignalP"/>
    </source>
</evidence>
<dbReference type="Proteomes" id="UP000199385">
    <property type="component" value="Chromosome I"/>
</dbReference>
<feature type="chain" id="PRO_5038835351" evidence="1">
    <location>
        <begin position="24"/>
        <end position="437"/>
    </location>
</feature>
<dbReference type="PANTHER" id="PTHR43649:SF14">
    <property type="entry name" value="BLR3389 PROTEIN"/>
    <property type="match status" value="1"/>
</dbReference>
<dbReference type="OrthoDB" id="8317736at2"/>
<organism evidence="2 3">
    <name type="scientific">Micromonospora auratinigra</name>
    <dbReference type="NCBI Taxonomy" id="261654"/>
    <lineage>
        <taxon>Bacteria</taxon>
        <taxon>Bacillati</taxon>
        <taxon>Actinomycetota</taxon>
        <taxon>Actinomycetes</taxon>
        <taxon>Micromonosporales</taxon>
        <taxon>Micromonosporaceae</taxon>
        <taxon>Micromonospora</taxon>
    </lineage>
</organism>
<dbReference type="STRING" id="261654.GA0070611_1130"/>
<dbReference type="Gene3D" id="3.40.190.10">
    <property type="entry name" value="Periplasmic binding protein-like II"/>
    <property type="match status" value="2"/>
</dbReference>
<name>A0A1A8Z8A2_9ACTN</name>
<dbReference type="PROSITE" id="PS51257">
    <property type="entry name" value="PROKAR_LIPOPROTEIN"/>
    <property type="match status" value="1"/>
</dbReference>
<feature type="signal peptide" evidence="1">
    <location>
        <begin position="1"/>
        <end position="23"/>
    </location>
</feature>
<evidence type="ECO:0000313" key="3">
    <source>
        <dbReference type="Proteomes" id="UP000199385"/>
    </source>
</evidence>
<dbReference type="RefSeq" id="WP_091658520.1">
    <property type="nucleotide sequence ID" value="NZ_LT594323.1"/>
</dbReference>
<evidence type="ECO:0000313" key="2">
    <source>
        <dbReference type="EMBL" id="SBT40086.1"/>
    </source>
</evidence>
<dbReference type="InterPro" id="IPR050490">
    <property type="entry name" value="Bact_solute-bd_prot1"/>
</dbReference>
<dbReference type="PANTHER" id="PTHR43649">
    <property type="entry name" value="ARABINOSE-BINDING PROTEIN-RELATED"/>
    <property type="match status" value="1"/>
</dbReference>
<dbReference type="AlphaFoldDB" id="A0A1A8Z8A2"/>
<dbReference type="Pfam" id="PF01547">
    <property type="entry name" value="SBP_bac_1"/>
    <property type="match status" value="1"/>
</dbReference>
<proteinExistence type="predicted"/>
<accession>A0A1A8Z8A2</accession>
<dbReference type="InterPro" id="IPR006059">
    <property type="entry name" value="SBP"/>
</dbReference>
<gene>
    <name evidence="2" type="ORF">GA0070611_1130</name>
</gene>
<sequence length="437" mass="46496">MTMKRRVGAVLALFMTSSLVVTGCGGGGSDDEAAPKSELYKNPVTLTWWHNAPQDGPGKTYWAKVAKDFSALHPTVKIEIEAIETNQLQRTRIPAALLSNDPPDVFMSWGGGELREQVEAGYLKDITDQVKTEVGTIGSAAEIWQVDGKQYGLPFRMGIEGIWYNKDLFAKAGITAPPTTFEELNTAVTKLKAINVTPIAVGAGDKWPAAHWWYNFALRDCSVDTLKKATKDKVFDDPCFVKAGQDLKAFIDTKPFQNNFIATPGQNDPTSANGLLANGKAAMELMGDWNRGTLDNVATDKAKLAKFIGWFPVPAIAGSAGDPKAALGGGDGFACAKNAPAECVEFLKYIASPEVQKGYAETGTGLPVVKGAESGITDPALKSILQATTEASYVQLWLDTAYGSTVGTAMNDGIVAIFSGNGTPEKVVSAMKAAASK</sequence>
<dbReference type="SUPFAM" id="SSF53850">
    <property type="entry name" value="Periplasmic binding protein-like II"/>
    <property type="match status" value="1"/>
</dbReference>